<organism evidence="1 2">
    <name type="scientific">Plasmodium ovale wallikeri</name>
    <dbReference type="NCBI Taxonomy" id="864142"/>
    <lineage>
        <taxon>Eukaryota</taxon>
        <taxon>Sar</taxon>
        <taxon>Alveolata</taxon>
        <taxon>Apicomplexa</taxon>
        <taxon>Aconoidasida</taxon>
        <taxon>Haemosporida</taxon>
        <taxon>Plasmodiidae</taxon>
        <taxon>Plasmodium</taxon>
        <taxon>Plasmodium (Plasmodium)</taxon>
    </lineage>
</organism>
<dbReference type="Proteomes" id="UP000078555">
    <property type="component" value="Unassembled WGS sequence"/>
</dbReference>
<dbReference type="AlphaFoldDB" id="A0A1A9AFC9"/>
<gene>
    <name evidence="1" type="ORF">POVWA1_067210</name>
</gene>
<reference evidence="2" key="1">
    <citation type="submission" date="2016-05" db="EMBL/GenBank/DDBJ databases">
        <authorList>
            <person name="Naeem Raeece"/>
        </authorList>
    </citation>
    <scope>NUCLEOTIDE SEQUENCE [LARGE SCALE GENOMIC DNA]</scope>
</reference>
<accession>A0A1A9AFC9</accession>
<evidence type="ECO:0000313" key="1">
    <source>
        <dbReference type="EMBL" id="SBT54879.1"/>
    </source>
</evidence>
<sequence>MASGCLNGGLIGKSSKELYSVNFYEALEHDYLDSYIYHEKCNNIVVSNKKNEMIRMSEKILSNLDNFTVLNTANSSYDVCPLFNYWIYDTLARIYGPENIEEIKIAFSSLQFIWDYLNYYPKNRTFYKKCKPSYNIDEHEDWKHRKQLYDYYVGYYYLYKMASSFDPECKYYKKIEEKNSLFNHFDELCITDENKCPKFYNQCQSYNPKSVLPLLQCDSQIKAYRAATERASTVNHSPGHGKVPRIGADGLNLQGIANGPHIRGSTSETSQIGTKVGHSILGLSPVLVIATALYRLSGSNQNSLSDLDESEIDGFSSNAQESGDMFFDNIPNYISYQSM</sequence>
<evidence type="ECO:0000313" key="2">
    <source>
        <dbReference type="Proteomes" id="UP000078555"/>
    </source>
</evidence>
<proteinExistence type="predicted"/>
<keyword evidence="2" id="KW-1185">Reference proteome</keyword>
<name>A0A1A9AFC9_PLAOA</name>
<protein>
    <submittedName>
        <fullName evidence="1">PIR Superfamily Protein</fullName>
    </submittedName>
</protein>
<dbReference type="Pfam" id="PF05795">
    <property type="entry name" value="Plasmodium_Vir"/>
    <property type="match status" value="1"/>
</dbReference>
<dbReference type="EMBL" id="FLRD01000581">
    <property type="protein sequence ID" value="SBT54879.1"/>
    <property type="molecule type" value="Genomic_DNA"/>
</dbReference>
<dbReference type="InterPro" id="IPR008780">
    <property type="entry name" value="Plasmodium_Vir"/>
</dbReference>